<keyword evidence="7" id="KW-0808">Transferase</keyword>
<evidence type="ECO:0000256" key="5">
    <source>
        <dbReference type="PIRSR" id="PIRSR000524-50"/>
    </source>
</evidence>
<reference evidence="7 8" key="1">
    <citation type="submission" date="2017-07" db="EMBL/GenBank/DDBJ databases">
        <title>Recovery of genomes from metagenomes via a dereplication, aggregation, and scoring strategy.</title>
        <authorList>
            <person name="Sieber C.M."/>
            <person name="Probst A.J."/>
            <person name="Sharrar A."/>
            <person name="Thomas B.C."/>
            <person name="Hess M."/>
            <person name="Tringe S.G."/>
            <person name="Banfield J.F."/>
        </authorList>
    </citation>
    <scope>NUCLEOTIDE SEQUENCE [LARGE SCALE GENOMIC DNA]</scope>
    <source>
        <strain evidence="7">JGI_Cruoil_03_44_89</strain>
    </source>
</reference>
<evidence type="ECO:0000256" key="3">
    <source>
        <dbReference type="ARBA" id="ARBA00022898"/>
    </source>
</evidence>
<keyword evidence="7" id="KW-0032">Aminotransferase</keyword>
<dbReference type="GO" id="GO:0004760">
    <property type="term" value="F:L-serine-pyruvate transaminase activity"/>
    <property type="evidence" value="ECO:0007669"/>
    <property type="project" value="TreeGrafter"/>
</dbReference>
<evidence type="ECO:0000313" key="8">
    <source>
        <dbReference type="Proteomes" id="UP000215215"/>
    </source>
</evidence>
<dbReference type="SUPFAM" id="SSF53383">
    <property type="entry name" value="PLP-dependent transferases"/>
    <property type="match status" value="1"/>
</dbReference>
<comment type="cofactor">
    <cofactor evidence="1 5">
        <name>pyridoxal 5'-phosphate</name>
        <dbReference type="ChEBI" id="CHEBI:597326"/>
    </cofactor>
</comment>
<sequence>MKKVYLMTPGPTPVPDDVRLAEAKPIIHHRTPEFVEIYERVSEDLKLVFKTRNVVLTFLSSGTGAMEGAVANTLSPGDRALCITGGKFGERWSEICRAYGIEVVSLNVDWGDYARPEQVRQLLGQYPDIKAVFTALCETSTGTLFPIKEYGEIVRRRENTLLIVDAVSGLGACDLRTDEWAVDICVSGSQKGIMLPPGLAFASVSDKAWKFTETSTCPKYYFDFKKANKALEKRSPTAYTPGVSLVVALDKALSMLKGEGIDNVLERHAKLARATREGVKALGLTLFSKNPANAVTAIDIPPGIDGSALKNTLDKKYGVKVAGGQAHLKGKIIRIAHLGYMGQFDVITALSALELSLKDLGYGVILGKGVARAMEILK</sequence>
<dbReference type="Pfam" id="PF00266">
    <property type="entry name" value="Aminotran_5"/>
    <property type="match status" value="1"/>
</dbReference>
<proteinExistence type="inferred from homology"/>
<evidence type="ECO:0000256" key="1">
    <source>
        <dbReference type="ARBA" id="ARBA00001933"/>
    </source>
</evidence>
<name>A0A235BXB7_UNCW3</name>
<keyword evidence="3 5" id="KW-0663">Pyridoxal phosphate</keyword>
<dbReference type="Gene3D" id="3.40.640.10">
    <property type="entry name" value="Type I PLP-dependent aspartate aminotransferase-like (Major domain)"/>
    <property type="match status" value="1"/>
</dbReference>
<feature type="domain" description="Aminotransferase class V" evidence="6">
    <location>
        <begin position="26"/>
        <end position="326"/>
    </location>
</feature>
<evidence type="ECO:0000256" key="2">
    <source>
        <dbReference type="ARBA" id="ARBA00009236"/>
    </source>
</evidence>
<feature type="modified residue" description="N6-(pyridoxal phosphate)lysine" evidence="5">
    <location>
        <position position="191"/>
    </location>
</feature>
<dbReference type="PANTHER" id="PTHR21152">
    <property type="entry name" value="AMINOTRANSFERASE CLASS V"/>
    <property type="match status" value="1"/>
</dbReference>
<evidence type="ECO:0000256" key="4">
    <source>
        <dbReference type="PIRSR" id="PIRSR000524-1"/>
    </source>
</evidence>
<organism evidence="7 8">
    <name type="scientific">candidate division WOR-3 bacterium JGI_Cruoil_03_44_89</name>
    <dbReference type="NCBI Taxonomy" id="1973748"/>
    <lineage>
        <taxon>Bacteria</taxon>
        <taxon>Bacteria division WOR-3</taxon>
    </lineage>
</organism>
<dbReference type="InterPro" id="IPR000192">
    <property type="entry name" value="Aminotrans_V_dom"/>
</dbReference>
<evidence type="ECO:0000259" key="6">
    <source>
        <dbReference type="Pfam" id="PF00266"/>
    </source>
</evidence>
<dbReference type="FunFam" id="3.90.1150.10:FF:000031">
    <property type="entry name" value="Serine--glyoxylate aminotransferase"/>
    <property type="match status" value="1"/>
</dbReference>
<dbReference type="InterPro" id="IPR015422">
    <property type="entry name" value="PyrdxlP-dep_Trfase_small"/>
</dbReference>
<dbReference type="Proteomes" id="UP000215215">
    <property type="component" value="Unassembled WGS sequence"/>
</dbReference>
<dbReference type="EMBL" id="NOZQ01000080">
    <property type="protein sequence ID" value="OYD16195.1"/>
    <property type="molecule type" value="Genomic_DNA"/>
</dbReference>
<dbReference type="InterPro" id="IPR015421">
    <property type="entry name" value="PyrdxlP-dep_Trfase_major"/>
</dbReference>
<accession>A0A235BXB7</accession>
<comment type="similarity">
    <text evidence="2">Belongs to the class-V pyridoxal-phosphate-dependent aminotransferase family.</text>
</comment>
<dbReference type="FunFam" id="3.40.640.10:FF:000054">
    <property type="entry name" value="Serine--glyoxylate aminotransferase"/>
    <property type="match status" value="1"/>
</dbReference>
<dbReference type="AlphaFoldDB" id="A0A235BXB7"/>
<evidence type="ECO:0000313" key="7">
    <source>
        <dbReference type="EMBL" id="OYD16195.1"/>
    </source>
</evidence>
<comment type="caution">
    <text evidence="7">The sequence shown here is derived from an EMBL/GenBank/DDBJ whole genome shotgun (WGS) entry which is preliminary data.</text>
</comment>
<dbReference type="GO" id="GO:0008453">
    <property type="term" value="F:alanine-glyoxylate transaminase activity"/>
    <property type="evidence" value="ECO:0007669"/>
    <property type="project" value="TreeGrafter"/>
</dbReference>
<dbReference type="GO" id="GO:0019265">
    <property type="term" value="P:glycine biosynthetic process, by transamination of glyoxylate"/>
    <property type="evidence" value="ECO:0007669"/>
    <property type="project" value="TreeGrafter"/>
</dbReference>
<dbReference type="PANTHER" id="PTHR21152:SF40">
    <property type="entry name" value="ALANINE--GLYOXYLATE AMINOTRANSFERASE"/>
    <property type="match status" value="1"/>
</dbReference>
<dbReference type="InterPro" id="IPR024169">
    <property type="entry name" value="SP_NH2Trfase/AEP_transaminase"/>
</dbReference>
<dbReference type="InterPro" id="IPR015424">
    <property type="entry name" value="PyrdxlP-dep_Trfase"/>
</dbReference>
<protein>
    <submittedName>
        <fullName evidence="7">Aminotransferase</fullName>
    </submittedName>
</protein>
<feature type="binding site" evidence="4">
    <location>
        <position position="334"/>
    </location>
    <ligand>
        <name>substrate</name>
    </ligand>
</feature>
<dbReference type="PIRSF" id="PIRSF000524">
    <property type="entry name" value="SPT"/>
    <property type="match status" value="1"/>
</dbReference>
<dbReference type="Gene3D" id="3.90.1150.10">
    <property type="entry name" value="Aspartate Aminotransferase, domain 1"/>
    <property type="match status" value="1"/>
</dbReference>
<gene>
    <name evidence="7" type="ORF">CH333_03970</name>
</gene>